<feature type="transmembrane region" description="Helical" evidence="1">
    <location>
        <begin position="103"/>
        <end position="122"/>
    </location>
</feature>
<dbReference type="EMBL" id="CAJGYM010000002">
    <property type="protein sequence ID" value="CAD6185038.1"/>
    <property type="molecule type" value="Genomic_DNA"/>
</dbReference>
<evidence type="ECO:0000256" key="1">
    <source>
        <dbReference type="SAM" id="Phobius"/>
    </source>
</evidence>
<evidence type="ECO:0008006" key="5">
    <source>
        <dbReference type="Google" id="ProtNLM"/>
    </source>
</evidence>
<keyword evidence="1" id="KW-0472">Membrane</keyword>
<sequence length="125" mass="13827">MHSMPLNFLALFVLCCFVGFSYGLECNFGKNGFNQVYNTRSCPSGQNFCATIEEIDQANNVVDVTRDCVDSSTCTSNGCHDTGRNYASHYQRICCCNKNYCNGATTALTFGLPIAALTYYLYKSL</sequence>
<keyword evidence="2" id="KW-0732">Signal</keyword>
<protein>
    <recommendedName>
        <fullName evidence="5">UPAR/Ly6 domain-containing protein</fullName>
    </recommendedName>
</protein>
<keyword evidence="4" id="KW-1185">Reference proteome</keyword>
<keyword evidence="1" id="KW-0812">Transmembrane</keyword>
<dbReference type="OrthoDB" id="10639977at2759"/>
<organism evidence="3 4">
    <name type="scientific">Caenorhabditis auriculariae</name>
    <dbReference type="NCBI Taxonomy" id="2777116"/>
    <lineage>
        <taxon>Eukaryota</taxon>
        <taxon>Metazoa</taxon>
        <taxon>Ecdysozoa</taxon>
        <taxon>Nematoda</taxon>
        <taxon>Chromadorea</taxon>
        <taxon>Rhabditida</taxon>
        <taxon>Rhabditina</taxon>
        <taxon>Rhabditomorpha</taxon>
        <taxon>Rhabditoidea</taxon>
        <taxon>Rhabditidae</taxon>
        <taxon>Peloderinae</taxon>
        <taxon>Caenorhabditis</taxon>
    </lineage>
</organism>
<dbReference type="Proteomes" id="UP000835052">
    <property type="component" value="Unassembled WGS sequence"/>
</dbReference>
<dbReference type="SUPFAM" id="SSF57302">
    <property type="entry name" value="Snake toxin-like"/>
    <property type="match status" value="1"/>
</dbReference>
<proteinExistence type="predicted"/>
<feature type="chain" id="PRO_5035753209" description="UPAR/Ly6 domain-containing protein" evidence="2">
    <location>
        <begin position="24"/>
        <end position="125"/>
    </location>
</feature>
<feature type="signal peptide" evidence="2">
    <location>
        <begin position="1"/>
        <end position="23"/>
    </location>
</feature>
<keyword evidence="1" id="KW-1133">Transmembrane helix</keyword>
<name>A0A8S1GQN7_9PELO</name>
<gene>
    <name evidence="3" type="ORF">CAUJ_LOCUS957</name>
</gene>
<accession>A0A8S1GQN7</accession>
<evidence type="ECO:0000313" key="3">
    <source>
        <dbReference type="EMBL" id="CAD6185038.1"/>
    </source>
</evidence>
<dbReference type="InterPro" id="IPR045860">
    <property type="entry name" value="Snake_toxin-like_sf"/>
</dbReference>
<evidence type="ECO:0000256" key="2">
    <source>
        <dbReference type="SAM" id="SignalP"/>
    </source>
</evidence>
<dbReference type="AlphaFoldDB" id="A0A8S1GQN7"/>
<evidence type="ECO:0000313" key="4">
    <source>
        <dbReference type="Proteomes" id="UP000835052"/>
    </source>
</evidence>
<reference evidence="3" key="1">
    <citation type="submission" date="2020-10" db="EMBL/GenBank/DDBJ databases">
        <authorList>
            <person name="Kikuchi T."/>
        </authorList>
    </citation>
    <scope>NUCLEOTIDE SEQUENCE</scope>
    <source>
        <strain evidence="3">NKZ352</strain>
    </source>
</reference>
<comment type="caution">
    <text evidence="3">The sequence shown here is derived from an EMBL/GenBank/DDBJ whole genome shotgun (WGS) entry which is preliminary data.</text>
</comment>